<comment type="caution">
    <text evidence="2">The sequence shown here is derived from an EMBL/GenBank/DDBJ whole genome shotgun (WGS) entry which is preliminary data.</text>
</comment>
<name>A0AAV5L8J5_9ROSI</name>
<accession>A0AAV5L8J5</accession>
<dbReference type="Pfam" id="PF10714">
    <property type="entry name" value="LEA_6"/>
    <property type="match status" value="1"/>
</dbReference>
<dbReference type="EMBL" id="BPVZ01000100">
    <property type="protein sequence ID" value="GKV33408.1"/>
    <property type="molecule type" value="Genomic_DNA"/>
</dbReference>
<proteinExistence type="predicted"/>
<evidence type="ECO:0000313" key="2">
    <source>
        <dbReference type="EMBL" id="GKV33408.1"/>
    </source>
</evidence>
<evidence type="ECO:0000313" key="3">
    <source>
        <dbReference type="Proteomes" id="UP001054252"/>
    </source>
</evidence>
<reference evidence="2 3" key="1">
    <citation type="journal article" date="2021" name="Commun. Biol.">
        <title>The genome of Shorea leprosula (Dipterocarpaceae) highlights the ecological relevance of drought in aseasonal tropical rainforests.</title>
        <authorList>
            <person name="Ng K.K.S."/>
            <person name="Kobayashi M.J."/>
            <person name="Fawcett J.A."/>
            <person name="Hatakeyama M."/>
            <person name="Paape T."/>
            <person name="Ng C.H."/>
            <person name="Ang C.C."/>
            <person name="Tnah L.H."/>
            <person name="Lee C.T."/>
            <person name="Nishiyama T."/>
            <person name="Sese J."/>
            <person name="O'Brien M.J."/>
            <person name="Copetti D."/>
            <person name="Mohd Noor M.I."/>
            <person name="Ong R.C."/>
            <person name="Putra M."/>
            <person name="Sireger I.Z."/>
            <person name="Indrioko S."/>
            <person name="Kosugi Y."/>
            <person name="Izuno A."/>
            <person name="Isagi Y."/>
            <person name="Lee S.L."/>
            <person name="Shimizu K.K."/>
        </authorList>
    </citation>
    <scope>NUCLEOTIDE SEQUENCE [LARGE SCALE GENOMIC DNA]</scope>
    <source>
        <strain evidence="2">214</strain>
    </source>
</reference>
<protein>
    <submittedName>
        <fullName evidence="2">Uncharacterized protein</fullName>
    </submittedName>
</protein>
<feature type="region of interest" description="Disordered" evidence="1">
    <location>
        <begin position="1"/>
        <end position="30"/>
    </location>
</feature>
<evidence type="ECO:0000256" key="1">
    <source>
        <dbReference type="SAM" id="MobiDB-lite"/>
    </source>
</evidence>
<dbReference type="AlphaFoldDB" id="A0AAV5L8J5"/>
<sequence>MASQQLKRNSETEEEKKSSTLEGLPLESSPHVKYEDIEDYRLNAYGTQAHLPVRTGQRGGGTDAPTLSGSHLTKGKHKRRGASGPLQVPRSPEPHFLGNAERSGIRVFFGMIRVVFGE</sequence>
<dbReference type="InterPro" id="IPR018930">
    <property type="entry name" value="LEA-18"/>
</dbReference>
<organism evidence="2 3">
    <name type="scientific">Rubroshorea leprosula</name>
    <dbReference type="NCBI Taxonomy" id="152421"/>
    <lineage>
        <taxon>Eukaryota</taxon>
        <taxon>Viridiplantae</taxon>
        <taxon>Streptophyta</taxon>
        <taxon>Embryophyta</taxon>
        <taxon>Tracheophyta</taxon>
        <taxon>Spermatophyta</taxon>
        <taxon>Magnoliopsida</taxon>
        <taxon>eudicotyledons</taxon>
        <taxon>Gunneridae</taxon>
        <taxon>Pentapetalae</taxon>
        <taxon>rosids</taxon>
        <taxon>malvids</taxon>
        <taxon>Malvales</taxon>
        <taxon>Dipterocarpaceae</taxon>
        <taxon>Rubroshorea</taxon>
    </lineage>
</organism>
<feature type="compositionally biased region" description="Basic and acidic residues" evidence="1">
    <location>
        <begin position="8"/>
        <end position="19"/>
    </location>
</feature>
<feature type="region of interest" description="Disordered" evidence="1">
    <location>
        <begin position="48"/>
        <end position="98"/>
    </location>
</feature>
<gene>
    <name evidence="2" type="ORF">SLEP1_g41927</name>
</gene>
<dbReference type="Proteomes" id="UP001054252">
    <property type="component" value="Unassembled WGS sequence"/>
</dbReference>
<keyword evidence="3" id="KW-1185">Reference proteome</keyword>